<evidence type="ECO:0000313" key="2">
    <source>
        <dbReference type="Proteomes" id="UP001153334"/>
    </source>
</evidence>
<comment type="caution">
    <text evidence="1">The sequence shown here is derived from an EMBL/GenBank/DDBJ whole genome shotgun (WGS) entry which is preliminary data.</text>
</comment>
<reference evidence="1" key="1">
    <citation type="submission" date="2022-11" db="EMBL/GenBank/DDBJ databases">
        <title>Genome Sequence of Nemania bipapillata.</title>
        <authorList>
            <person name="Buettner E."/>
        </authorList>
    </citation>
    <scope>NUCLEOTIDE SEQUENCE</scope>
    <source>
        <strain evidence="1">CP14</strain>
    </source>
</reference>
<keyword evidence="2" id="KW-1185">Reference proteome</keyword>
<dbReference type="EMBL" id="JAPESX010001458">
    <property type="protein sequence ID" value="KAJ8114004.1"/>
    <property type="molecule type" value="Genomic_DNA"/>
</dbReference>
<evidence type="ECO:0000313" key="1">
    <source>
        <dbReference type="EMBL" id="KAJ8114004.1"/>
    </source>
</evidence>
<organism evidence="1 2">
    <name type="scientific">Nemania bipapillata</name>
    <dbReference type="NCBI Taxonomy" id="110536"/>
    <lineage>
        <taxon>Eukaryota</taxon>
        <taxon>Fungi</taxon>
        <taxon>Dikarya</taxon>
        <taxon>Ascomycota</taxon>
        <taxon>Pezizomycotina</taxon>
        <taxon>Sordariomycetes</taxon>
        <taxon>Xylariomycetidae</taxon>
        <taxon>Xylariales</taxon>
        <taxon>Xylariaceae</taxon>
        <taxon>Nemania</taxon>
    </lineage>
</organism>
<name>A0ACC2IFN9_9PEZI</name>
<gene>
    <name evidence="1" type="ORF">ONZ43_g5008</name>
</gene>
<protein>
    <submittedName>
        <fullName evidence="1">Uncharacterized protein</fullName>
    </submittedName>
</protein>
<accession>A0ACC2IFN9</accession>
<dbReference type="Proteomes" id="UP001153334">
    <property type="component" value="Unassembled WGS sequence"/>
</dbReference>
<proteinExistence type="predicted"/>
<sequence length="166" mass="18397">MAVNVESALHVPTSVHDVNKTPRFTPLQDDSAVSKKRAFEPASYETGPVDYTVFRNVINGKLTTTKETRHSINPSTLEANPEVPLSTADDLEKAIDAAHAAGPAWANVSWEDRRKAVEAYVDAIEANVDQLATLIVKELGLPMAYALHEVNWGVEWVRDFCKLKRK</sequence>